<dbReference type="OrthoDB" id="9812890at2"/>
<dbReference type="InterPro" id="IPR050961">
    <property type="entry name" value="BolA/IbaG_stress_morph_reg"/>
</dbReference>
<dbReference type="Gene3D" id="3.30.300.90">
    <property type="entry name" value="BolA-like"/>
    <property type="match status" value="1"/>
</dbReference>
<dbReference type="EMBL" id="QPID01000005">
    <property type="protein sequence ID" value="RCU49860.1"/>
    <property type="molecule type" value="Genomic_DNA"/>
</dbReference>
<dbReference type="PIRSF" id="PIRSF003113">
    <property type="entry name" value="BolA"/>
    <property type="match status" value="1"/>
</dbReference>
<dbReference type="Pfam" id="PF01722">
    <property type="entry name" value="BolA"/>
    <property type="match status" value="1"/>
</dbReference>
<dbReference type="Proteomes" id="UP000252558">
    <property type="component" value="Unassembled WGS sequence"/>
</dbReference>
<dbReference type="PANTHER" id="PTHR46229">
    <property type="entry name" value="BOLA TRANSCRIPTION REGULATOR"/>
    <property type="match status" value="1"/>
</dbReference>
<dbReference type="PANTHER" id="PTHR46229:SF4">
    <property type="entry name" value="ACID STRESS PROTEIN IBAG"/>
    <property type="match status" value="1"/>
</dbReference>
<dbReference type="RefSeq" id="WP_114338146.1">
    <property type="nucleotide sequence ID" value="NZ_QPID01000005.1"/>
</dbReference>
<dbReference type="AlphaFoldDB" id="A0A368NIC4"/>
<dbReference type="InterPro" id="IPR036065">
    <property type="entry name" value="BolA-like_sf"/>
</dbReference>
<reference evidence="3 4" key="1">
    <citation type="submission" date="2018-07" db="EMBL/GenBank/DDBJ databases">
        <title>Corallincola holothuriorum sp. nov., a new facultative anaerobe isolated from sea cucumber Apostichopus japonicus.</title>
        <authorList>
            <person name="Xia H."/>
        </authorList>
    </citation>
    <scope>NUCLEOTIDE SEQUENCE [LARGE SCALE GENOMIC DNA]</scope>
    <source>
        <strain evidence="3 4">C4</strain>
    </source>
</reference>
<dbReference type="SUPFAM" id="SSF82657">
    <property type="entry name" value="BolA-like"/>
    <property type="match status" value="1"/>
</dbReference>
<sequence length="85" mass="9458">MDNTEIQSLLTDALSLDEVHVKSDGSHYEIIAVGACFEGMRSVKRQQTVYGPLMATIAAGDMHAVSIKAFTVDEWQRERKLMMPS</sequence>
<proteinExistence type="inferred from homology"/>
<evidence type="ECO:0000256" key="2">
    <source>
        <dbReference type="RuleBase" id="RU003860"/>
    </source>
</evidence>
<evidence type="ECO:0000313" key="4">
    <source>
        <dbReference type="Proteomes" id="UP000252558"/>
    </source>
</evidence>
<gene>
    <name evidence="3" type="ORF">DU002_09515</name>
</gene>
<comment type="similarity">
    <text evidence="1 2">Belongs to the BolA/IbaG family.</text>
</comment>
<protein>
    <submittedName>
        <fullName evidence="3">BolA family transcriptional regulator</fullName>
    </submittedName>
</protein>
<organism evidence="3 4">
    <name type="scientific">Corallincola holothuriorum</name>
    <dbReference type="NCBI Taxonomy" id="2282215"/>
    <lineage>
        <taxon>Bacteria</taxon>
        <taxon>Pseudomonadati</taxon>
        <taxon>Pseudomonadota</taxon>
        <taxon>Gammaproteobacteria</taxon>
        <taxon>Alteromonadales</taxon>
        <taxon>Psychromonadaceae</taxon>
        <taxon>Corallincola</taxon>
    </lineage>
</organism>
<evidence type="ECO:0000313" key="3">
    <source>
        <dbReference type="EMBL" id="RCU49860.1"/>
    </source>
</evidence>
<keyword evidence="4" id="KW-1185">Reference proteome</keyword>
<name>A0A368NIC4_9GAMM</name>
<accession>A0A368NIC4</accession>
<comment type="caution">
    <text evidence="3">The sequence shown here is derived from an EMBL/GenBank/DDBJ whole genome shotgun (WGS) entry which is preliminary data.</text>
</comment>
<dbReference type="InterPro" id="IPR002634">
    <property type="entry name" value="BolA"/>
</dbReference>
<evidence type="ECO:0000256" key="1">
    <source>
        <dbReference type="ARBA" id="ARBA00005578"/>
    </source>
</evidence>